<dbReference type="InterPro" id="IPR012337">
    <property type="entry name" value="RNaseH-like_sf"/>
</dbReference>
<dbReference type="GO" id="GO:0003676">
    <property type="term" value="F:nucleic acid binding"/>
    <property type="evidence" value="ECO:0007669"/>
    <property type="project" value="InterPro"/>
</dbReference>
<dbReference type="InterPro" id="IPR053151">
    <property type="entry name" value="RNase_H-like"/>
</dbReference>
<sequence>MDILAFYNGLGLALGHNLVPLIVETDSQVLIQLLSSNNLAFSHMLIDCRQLMEKLGSPQVCHIFREANAAANKLACYEKDRDPAMEKNVLV</sequence>
<dbReference type="CDD" id="cd06222">
    <property type="entry name" value="RNase_H_like"/>
    <property type="match status" value="1"/>
</dbReference>
<dbReference type="EMBL" id="MJEQ01037184">
    <property type="protein sequence ID" value="OIT06638.1"/>
    <property type="molecule type" value="Genomic_DNA"/>
</dbReference>
<dbReference type="Proteomes" id="UP000187609">
    <property type="component" value="Unassembled WGS sequence"/>
</dbReference>
<organism evidence="2 3">
    <name type="scientific">Nicotiana attenuata</name>
    <name type="common">Coyote tobacco</name>
    <dbReference type="NCBI Taxonomy" id="49451"/>
    <lineage>
        <taxon>Eukaryota</taxon>
        <taxon>Viridiplantae</taxon>
        <taxon>Streptophyta</taxon>
        <taxon>Embryophyta</taxon>
        <taxon>Tracheophyta</taxon>
        <taxon>Spermatophyta</taxon>
        <taxon>Magnoliopsida</taxon>
        <taxon>eudicotyledons</taxon>
        <taxon>Gunneridae</taxon>
        <taxon>Pentapetalae</taxon>
        <taxon>asterids</taxon>
        <taxon>lamiids</taxon>
        <taxon>Solanales</taxon>
        <taxon>Solanaceae</taxon>
        <taxon>Nicotianoideae</taxon>
        <taxon>Nicotianeae</taxon>
        <taxon>Nicotiana</taxon>
    </lineage>
</organism>
<dbReference type="AlphaFoldDB" id="A0A1J6IP50"/>
<dbReference type="InterPro" id="IPR036397">
    <property type="entry name" value="RNaseH_sf"/>
</dbReference>
<dbReference type="Gene3D" id="3.30.420.10">
    <property type="entry name" value="Ribonuclease H-like superfamily/Ribonuclease H"/>
    <property type="match status" value="1"/>
</dbReference>
<evidence type="ECO:0000313" key="3">
    <source>
        <dbReference type="Proteomes" id="UP000187609"/>
    </source>
</evidence>
<dbReference type="InterPro" id="IPR002156">
    <property type="entry name" value="RNaseH_domain"/>
</dbReference>
<dbReference type="GO" id="GO:0004523">
    <property type="term" value="F:RNA-DNA hybrid ribonuclease activity"/>
    <property type="evidence" value="ECO:0007669"/>
    <property type="project" value="InterPro"/>
</dbReference>
<reference evidence="2" key="1">
    <citation type="submission" date="2016-11" db="EMBL/GenBank/DDBJ databases">
        <title>The genome of Nicotiana attenuata.</title>
        <authorList>
            <person name="Xu S."/>
            <person name="Brockmoeller T."/>
            <person name="Gaquerel E."/>
            <person name="Navarro A."/>
            <person name="Kuhl H."/>
            <person name="Gase K."/>
            <person name="Ling Z."/>
            <person name="Zhou W."/>
            <person name="Kreitzer C."/>
            <person name="Stanke M."/>
            <person name="Tang H."/>
            <person name="Lyons E."/>
            <person name="Pandey P."/>
            <person name="Pandey S.P."/>
            <person name="Timmermann B."/>
            <person name="Baldwin I.T."/>
        </authorList>
    </citation>
    <scope>NUCLEOTIDE SEQUENCE [LARGE SCALE GENOMIC DNA]</scope>
    <source>
        <strain evidence="2">UT</strain>
    </source>
</reference>
<dbReference type="PANTHER" id="PTHR47723:SF19">
    <property type="entry name" value="POLYNUCLEOTIDYL TRANSFERASE, RIBONUCLEASE H-LIKE SUPERFAMILY PROTEIN"/>
    <property type="match status" value="1"/>
</dbReference>
<feature type="domain" description="RNase H type-1" evidence="1">
    <location>
        <begin position="4"/>
        <end position="75"/>
    </location>
</feature>
<gene>
    <name evidence="2" type="ORF">A4A49_61481</name>
</gene>
<dbReference type="PANTHER" id="PTHR47723">
    <property type="entry name" value="OS05G0353850 PROTEIN"/>
    <property type="match status" value="1"/>
</dbReference>
<dbReference type="Pfam" id="PF13456">
    <property type="entry name" value="RVT_3"/>
    <property type="match status" value="1"/>
</dbReference>
<evidence type="ECO:0000313" key="2">
    <source>
        <dbReference type="EMBL" id="OIT06638.1"/>
    </source>
</evidence>
<keyword evidence="3" id="KW-1185">Reference proteome</keyword>
<accession>A0A1J6IP50</accession>
<dbReference type="Gramene" id="OIT06638">
    <property type="protein sequence ID" value="OIT06638"/>
    <property type="gene ID" value="A4A49_61481"/>
</dbReference>
<dbReference type="SMR" id="A0A1J6IP50"/>
<feature type="non-terminal residue" evidence="2">
    <location>
        <position position="91"/>
    </location>
</feature>
<name>A0A1J6IP50_NICAT</name>
<comment type="caution">
    <text evidence="2">The sequence shown here is derived from an EMBL/GenBank/DDBJ whole genome shotgun (WGS) entry which is preliminary data.</text>
</comment>
<proteinExistence type="predicted"/>
<protein>
    <recommendedName>
        <fullName evidence="1">RNase H type-1 domain-containing protein</fullName>
    </recommendedName>
</protein>
<dbReference type="SUPFAM" id="SSF53098">
    <property type="entry name" value="Ribonuclease H-like"/>
    <property type="match status" value="1"/>
</dbReference>
<dbReference type="InterPro" id="IPR044730">
    <property type="entry name" value="RNase_H-like_dom_plant"/>
</dbReference>
<evidence type="ECO:0000259" key="1">
    <source>
        <dbReference type="Pfam" id="PF13456"/>
    </source>
</evidence>